<dbReference type="OrthoDB" id="9796381at2"/>
<accession>A0A5S9IK54</accession>
<dbReference type="PANTHER" id="PTHR43420">
    <property type="entry name" value="ACETYLTRANSFERASE"/>
    <property type="match status" value="1"/>
</dbReference>
<dbReference type="Proteomes" id="UP000326354">
    <property type="component" value="Chromosome"/>
</dbReference>
<dbReference type="Pfam" id="PF00583">
    <property type="entry name" value="Acetyltransf_1"/>
    <property type="match status" value="1"/>
</dbReference>
<gene>
    <name evidence="4" type="ORF">UABAM_01721</name>
</gene>
<proteinExistence type="predicted"/>
<feature type="domain" description="N-acetyltransferase" evidence="3">
    <location>
        <begin position="152"/>
        <end position="290"/>
    </location>
</feature>
<name>A0A5S9IK54_UABAM</name>
<dbReference type="InterPro" id="IPR050680">
    <property type="entry name" value="YpeA/RimI_acetyltransf"/>
</dbReference>
<dbReference type="RefSeq" id="WP_151967570.1">
    <property type="nucleotide sequence ID" value="NZ_AP019860.1"/>
</dbReference>
<evidence type="ECO:0000256" key="1">
    <source>
        <dbReference type="ARBA" id="ARBA00022679"/>
    </source>
</evidence>
<evidence type="ECO:0000313" key="5">
    <source>
        <dbReference type="Proteomes" id="UP000326354"/>
    </source>
</evidence>
<keyword evidence="2" id="KW-0012">Acyltransferase</keyword>
<organism evidence="4 5">
    <name type="scientific">Uabimicrobium amorphum</name>
    <dbReference type="NCBI Taxonomy" id="2596890"/>
    <lineage>
        <taxon>Bacteria</taxon>
        <taxon>Pseudomonadati</taxon>
        <taxon>Planctomycetota</taxon>
        <taxon>Candidatus Uabimicrobiia</taxon>
        <taxon>Candidatus Uabimicrobiales</taxon>
        <taxon>Candidatus Uabimicrobiaceae</taxon>
        <taxon>Candidatus Uabimicrobium</taxon>
    </lineage>
</organism>
<dbReference type="KEGG" id="uam:UABAM_01721"/>
<dbReference type="GO" id="GO:0016747">
    <property type="term" value="F:acyltransferase activity, transferring groups other than amino-acyl groups"/>
    <property type="evidence" value="ECO:0007669"/>
    <property type="project" value="InterPro"/>
</dbReference>
<dbReference type="Gene3D" id="3.40.630.30">
    <property type="match status" value="1"/>
</dbReference>
<evidence type="ECO:0000259" key="3">
    <source>
        <dbReference type="PROSITE" id="PS51186"/>
    </source>
</evidence>
<evidence type="ECO:0000256" key="2">
    <source>
        <dbReference type="ARBA" id="ARBA00023315"/>
    </source>
</evidence>
<dbReference type="AlphaFoldDB" id="A0A5S9IK54"/>
<sequence>MLKTFNELGDTEKEHLLDFMKQKHNWKTILDVDRYIKAEIFGGGDFFFTLWQGKKIMGTLGAIVCEAHRGEVFLVDLHLVEERLAPLKQLFYAVKKKLTDFGELSIKIGIAFPHTYPDSLFFDIGFVKTYQFLQMNLVSVRHTTNFVSPTNYTFSDVTLENQSCFCQTHNDAFKNTANSCTLNVKDVEDMITNKEKAGICYLSGKAVGMYHLKKDEGTGWIDSIGVTPTFQKQGVGSVLLGYVLNHFSLLCVEQVKLVVVDTNHHAIKLYQKFGFQVEKVYSQWFEYSGV</sequence>
<dbReference type="InterPro" id="IPR000182">
    <property type="entry name" value="GNAT_dom"/>
</dbReference>
<dbReference type="InterPro" id="IPR016181">
    <property type="entry name" value="Acyl_CoA_acyltransferase"/>
</dbReference>
<protein>
    <submittedName>
        <fullName evidence="4">N-acetyltransferase</fullName>
    </submittedName>
</protein>
<evidence type="ECO:0000313" key="4">
    <source>
        <dbReference type="EMBL" id="BBM83369.1"/>
    </source>
</evidence>
<keyword evidence="1 4" id="KW-0808">Transferase</keyword>
<dbReference type="CDD" id="cd04301">
    <property type="entry name" value="NAT_SF"/>
    <property type="match status" value="1"/>
</dbReference>
<keyword evidence="5" id="KW-1185">Reference proteome</keyword>
<reference evidence="4 5" key="1">
    <citation type="submission" date="2019-08" db="EMBL/GenBank/DDBJ databases">
        <title>Complete genome sequence of Candidatus Uab amorphum.</title>
        <authorList>
            <person name="Shiratori T."/>
            <person name="Suzuki S."/>
            <person name="Kakizawa Y."/>
            <person name="Ishida K."/>
        </authorList>
    </citation>
    <scope>NUCLEOTIDE SEQUENCE [LARGE SCALE GENOMIC DNA]</scope>
    <source>
        <strain evidence="4 5">SRT547</strain>
    </source>
</reference>
<dbReference type="PROSITE" id="PS51186">
    <property type="entry name" value="GNAT"/>
    <property type="match status" value="1"/>
</dbReference>
<dbReference type="SUPFAM" id="SSF55729">
    <property type="entry name" value="Acyl-CoA N-acyltransferases (Nat)"/>
    <property type="match status" value="1"/>
</dbReference>
<dbReference type="EMBL" id="AP019860">
    <property type="protein sequence ID" value="BBM83369.1"/>
    <property type="molecule type" value="Genomic_DNA"/>
</dbReference>